<dbReference type="Proteomes" id="UP000828251">
    <property type="component" value="Unassembled WGS sequence"/>
</dbReference>
<dbReference type="AlphaFoldDB" id="A0A9D4A1N3"/>
<reference evidence="1 2" key="1">
    <citation type="journal article" date="2021" name="Plant Biotechnol. J.">
        <title>Multi-omics assisted identification of the key and species-specific regulatory components of drought-tolerant mechanisms in Gossypium stocksii.</title>
        <authorList>
            <person name="Yu D."/>
            <person name="Ke L."/>
            <person name="Zhang D."/>
            <person name="Wu Y."/>
            <person name="Sun Y."/>
            <person name="Mei J."/>
            <person name="Sun J."/>
            <person name="Sun Y."/>
        </authorList>
    </citation>
    <scope>NUCLEOTIDE SEQUENCE [LARGE SCALE GENOMIC DNA]</scope>
    <source>
        <strain evidence="2">cv. E1</strain>
        <tissue evidence="1">Leaf</tissue>
    </source>
</reference>
<dbReference type="OrthoDB" id="1002462at2759"/>
<keyword evidence="2" id="KW-1185">Reference proteome</keyword>
<comment type="caution">
    <text evidence="1">The sequence shown here is derived from an EMBL/GenBank/DDBJ whole genome shotgun (WGS) entry which is preliminary data.</text>
</comment>
<accession>A0A9D4A1N3</accession>
<organism evidence="1 2">
    <name type="scientific">Gossypium stocksii</name>
    <dbReference type="NCBI Taxonomy" id="47602"/>
    <lineage>
        <taxon>Eukaryota</taxon>
        <taxon>Viridiplantae</taxon>
        <taxon>Streptophyta</taxon>
        <taxon>Embryophyta</taxon>
        <taxon>Tracheophyta</taxon>
        <taxon>Spermatophyta</taxon>
        <taxon>Magnoliopsida</taxon>
        <taxon>eudicotyledons</taxon>
        <taxon>Gunneridae</taxon>
        <taxon>Pentapetalae</taxon>
        <taxon>rosids</taxon>
        <taxon>malvids</taxon>
        <taxon>Malvales</taxon>
        <taxon>Malvaceae</taxon>
        <taxon>Malvoideae</taxon>
        <taxon>Gossypium</taxon>
    </lineage>
</organism>
<evidence type="ECO:0000313" key="1">
    <source>
        <dbReference type="EMBL" id="KAH1082043.1"/>
    </source>
</evidence>
<protein>
    <submittedName>
        <fullName evidence="1">Uncharacterized protein</fullName>
    </submittedName>
</protein>
<sequence>MLILFTIMNLTDQVIDFNHSLYLHSSNTQGADLTSFSASVSHKKMFKGICDHCKIKGHKRKNYYRLIGYPLDFKFTKKKISIGFVVNNAMVSDSSDLNIVVVGDNDATINHQAPLFTDAQY</sequence>
<gene>
    <name evidence="1" type="ORF">J1N35_021804</name>
</gene>
<dbReference type="EMBL" id="JAIQCV010000007">
    <property type="protein sequence ID" value="KAH1082043.1"/>
    <property type="molecule type" value="Genomic_DNA"/>
</dbReference>
<name>A0A9D4A1N3_9ROSI</name>
<proteinExistence type="predicted"/>
<evidence type="ECO:0000313" key="2">
    <source>
        <dbReference type="Proteomes" id="UP000828251"/>
    </source>
</evidence>